<protein>
    <submittedName>
        <fullName evidence="3">Arylsulfatase</fullName>
    </submittedName>
</protein>
<dbReference type="Gene3D" id="3.30.1120.10">
    <property type="match status" value="1"/>
</dbReference>
<dbReference type="Gene3D" id="3.40.720.10">
    <property type="entry name" value="Alkaline Phosphatase, subunit A"/>
    <property type="match status" value="1"/>
</dbReference>
<dbReference type="AlphaFoldDB" id="A0A4Q7Y1L0"/>
<accession>A0A4Q7Y1L0</accession>
<reference evidence="3 4" key="1">
    <citation type="submission" date="2019-02" db="EMBL/GenBank/DDBJ databases">
        <title>Genomic Encyclopedia of Archaeal and Bacterial Type Strains, Phase II (KMG-II): from individual species to whole genera.</title>
        <authorList>
            <person name="Goeker M."/>
        </authorList>
    </citation>
    <scope>NUCLEOTIDE SEQUENCE [LARGE SCALE GENOMIC DNA]</scope>
    <source>
        <strain evidence="3 4">DSM 18101</strain>
    </source>
</reference>
<proteinExistence type="inferred from homology"/>
<organism evidence="3 4">
    <name type="scientific">Edaphobacter modestus</name>
    <dbReference type="NCBI Taxonomy" id="388466"/>
    <lineage>
        <taxon>Bacteria</taxon>
        <taxon>Pseudomonadati</taxon>
        <taxon>Acidobacteriota</taxon>
        <taxon>Terriglobia</taxon>
        <taxon>Terriglobales</taxon>
        <taxon>Acidobacteriaceae</taxon>
        <taxon>Edaphobacter</taxon>
    </lineage>
</organism>
<evidence type="ECO:0000256" key="1">
    <source>
        <dbReference type="ARBA" id="ARBA00008779"/>
    </source>
</evidence>
<name>A0A4Q7Y1L0_9BACT</name>
<dbReference type="InterPro" id="IPR000917">
    <property type="entry name" value="Sulfatase_N"/>
</dbReference>
<keyword evidence="4" id="KW-1185">Reference proteome</keyword>
<dbReference type="EMBL" id="SHKW01000007">
    <property type="protein sequence ID" value="RZU29645.1"/>
    <property type="molecule type" value="Genomic_DNA"/>
</dbReference>
<comment type="caution">
    <text evidence="3">The sequence shown here is derived from an EMBL/GenBank/DDBJ whole genome shotgun (WGS) entry which is preliminary data.</text>
</comment>
<evidence type="ECO:0000313" key="3">
    <source>
        <dbReference type="EMBL" id="RZU29645.1"/>
    </source>
</evidence>
<dbReference type="InterPro" id="IPR017850">
    <property type="entry name" value="Alkaline_phosphatase_core_sf"/>
</dbReference>
<sequence>MFDFTNGFTNWAGIYTNFHVNPLCSASRVALLTGRNSHGANMGSVSEMATGFPGQNSVLPNSVAPLAKIMRFNGYSTAMFGKSHEYVPWESGLTGPFDQWPTGVGFERFYGNVIGESDQFSPSIHDNTTQVPPSKDPNYYYQTDIADHAISWIKTQKTLTPDKPFFVYYAAQGMHDPVQLPQSWRDKYKGKFDEGWDKYREEILTRQKKLGIVPANTQLTAKPDIMEDWDKLSPDEKKIAIRYQEVFAAFAELTDYEIGRVLQAADEMGAMDNTLIIYIAGDNGASPNGGRLGTFNTLSSFNLAEETLQYQLAHLDEVGGPHSAMTPPAGWSIGDNTPFAYSQFHTQYGGTTNGMVVFWPKVIKAKGEVRNQYYHLIDVAPTVLAAAGLPQPKTVNGVPQKPMDGVSMLSSFTNPQVKSDHTIQYYEFGGNRGIYRDGWYATTLHKVAWEKKPRGTFAEDKWELYNTAEDFSCSNNLAAKEPTKLKEMQNAFMAEAVKNNVLPLDDRIQERFVASIAGRPDLMAGRTSLTVFPGMVGMKENAFINVKNQSSSITADLEVQQRSASGVILAQGGAHSGWSLYVKGGKPAFAYNFLGNVTTIASKERLPAGPVIVTYDFVYDGGKLGAGGTGTISINGKKVATGRIEHTIPLIFGTETADVGTDLYSTVTTACAIHGIPLRLRHRRSAGRLRARNGLFLLELCILGGKHCLSLSLLSIAHLDEALLCLKAVNLRGVGRSGFHHCAICYGGLLDAIVKVPCSPSARDASSKCPRFKARFFTRSHMVRACAAS</sequence>
<dbReference type="PANTHER" id="PTHR42693">
    <property type="entry name" value="ARYLSULFATASE FAMILY MEMBER"/>
    <property type="match status" value="1"/>
</dbReference>
<dbReference type="CDD" id="cd16025">
    <property type="entry name" value="PAS_like"/>
    <property type="match status" value="1"/>
</dbReference>
<evidence type="ECO:0000259" key="2">
    <source>
        <dbReference type="Pfam" id="PF00884"/>
    </source>
</evidence>
<dbReference type="InterPro" id="IPR050738">
    <property type="entry name" value="Sulfatase"/>
</dbReference>
<evidence type="ECO:0000313" key="4">
    <source>
        <dbReference type="Proteomes" id="UP000292958"/>
    </source>
</evidence>
<gene>
    <name evidence="3" type="ORF">BDD14_6239</name>
</gene>
<comment type="similarity">
    <text evidence="1">Belongs to the sulfatase family.</text>
</comment>
<dbReference type="Pfam" id="PF00884">
    <property type="entry name" value="Sulfatase"/>
    <property type="match status" value="1"/>
</dbReference>
<dbReference type="Proteomes" id="UP000292958">
    <property type="component" value="Unassembled WGS sequence"/>
</dbReference>
<dbReference type="PANTHER" id="PTHR42693:SF43">
    <property type="entry name" value="BLL2667 PROTEIN"/>
    <property type="match status" value="1"/>
</dbReference>
<dbReference type="SUPFAM" id="SSF53649">
    <property type="entry name" value="Alkaline phosphatase-like"/>
    <property type="match status" value="1"/>
</dbReference>
<feature type="domain" description="Sulfatase N-terminal" evidence="2">
    <location>
        <begin position="15"/>
        <end position="388"/>
    </location>
</feature>